<protein>
    <submittedName>
        <fullName evidence="1">Uncharacterized protein</fullName>
    </submittedName>
</protein>
<evidence type="ECO:0000313" key="2">
    <source>
        <dbReference type="Proteomes" id="UP001501705"/>
    </source>
</evidence>
<comment type="caution">
    <text evidence="1">The sequence shown here is derived from an EMBL/GenBank/DDBJ whole genome shotgun (WGS) entry which is preliminary data.</text>
</comment>
<accession>A0ABP4PQU2</accession>
<keyword evidence="2" id="KW-1185">Reference proteome</keyword>
<reference evidence="2" key="1">
    <citation type="journal article" date="2019" name="Int. J. Syst. Evol. Microbiol.">
        <title>The Global Catalogue of Microorganisms (GCM) 10K type strain sequencing project: providing services to taxonomists for standard genome sequencing and annotation.</title>
        <authorList>
            <consortium name="The Broad Institute Genomics Platform"/>
            <consortium name="The Broad Institute Genome Sequencing Center for Infectious Disease"/>
            <person name="Wu L."/>
            <person name="Ma J."/>
        </authorList>
    </citation>
    <scope>NUCLEOTIDE SEQUENCE [LARGE SCALE GENOMIC DNA]</scope>
    <source>
        <strain evidence="2">JCM 15572</strain>
    </source>
</reference>
<dbReference type="Proteomes" id="UP001501705">
    <property type="component" value="Unassembled WGS sequence"/>
</dbReference>
<name>A0ABP4PQU2_9ACTN</name>
<proteinExistence type="predicted"/>
<organism evidence="1 2">
    <name type="scientific">Kribbella hippodromi</name>
    <dbReference type="NCBI Taxonomy" id="434347"/>
    <lineage>
        <taxon>Bacteria</taxon>
        <taxon>Bacillati</taxon>
        <taxon>Actinomycetota</taxon>
        <taxon>Actinomycetes</taxon>
        <taxon>Propionibacteriales</taxon>
        <taxon>Kribbellaceae</taxon>
        <taxon>Kribbella</taxon>
    </lineage>
</organism>
<evidence type="ECO:0000313" key="1">
    <source>
        <dbReference type="EMBL" id="GAA1587774.1"/>
    </source>
</evidence>
<dbReference type="EMBL" id="BAAAPH010000017">
    <property type="protein sequence ID" value="GAA1587774.1"/>
    <property type="molecule type" value="Genomic_DNA"/>
</dbReference>
<sequence length="146" mass="15871">MWGRDGGVLEIEVGAQVRESVCQHCGRSKTVVTGFMYRDGDAYVVYYASCYDHDGPEVWIDVVFSPNWEDDAAGRYTFGCRIGAVDGPVSPAASLVPAAAAFSTSKTFGHKLTRDEALVHPALPEFWAVVDHIVEHDAVVVAHLDS</sequence>
<gene>
    <name evidence="1" type="ORF">GCM10009804_49860</name>
</gene>